<dbReference type="SUPFAM" id="SSF56601">
    <property type="entry name" value="beta-lactamase/transpeptidase-like"/>
    <property type="match status" value="1"/>
</dbReference>
<dbReference type="InterPro" id="IPR001466">
    <property type="entry name" value="Beta-lactam-related"/>
</dbReference>
<sequence length="566" mass="61856">MSFRPAFQLVLFCTLLLFSYPTWGAGQTNPITPEIDSYIKTVVQQWNLTGLAVVIVRQEPDSPMGWYQEFRSYGMAKADGSPVTPDTLFAVGSNSKLVTGLATGLLISNETLKKERGLDFRDMMRVVCRGKGGLVDKIKTLRYLRPSAEFRDIFQYCNLMYDSLGYLPEALFDLFCYDMKAEGGLFADGFQVSGQDLKRGLKGAKKAIVPFFVRPGEEYNIAGSGGVIASARDMATWTSMLLGLGRNPLHKDSQVVPMEVIEQVTTGASIATGGGSSPETSVPVYGAGQITFSYRGYDIIEHDGGTPGFSSWVTQSPNDNLGIVLLNNDWTVSPSFALEAIKRRLIDELVVGAEVPSSPLIDWISRYKALEGIIEEELKAFTPRPNNPALPSLPFSDLQQRRYNHPAYGTLALCLVPNPPSIGNGPKESKLTAAGNCSTIINSLPVQRILDISDPSIPTFIVPLKGVFTTHLRLSHFTGDTFNATTIWTNAEVRLEEGFGSMDENGHWMDEGDVVIPLLDFVVEWVMKGEEGLTFKGNVWGMGVGAQEPSGVGKEGAEVWFSTVKA</sequence>
<evidence type="ECO:0000259" key="3">
    <source>
        <dbReference type="Pfam" id="PF00144"/>
    </source>
</evidence>
<feature type="domain" description="Beta-lactamase-related" evidence="3">
    <location>
        <begin position="142"/>
        <end position="345"/>
    </location>
</feature>
<gene>
    <name evidence="4" type="ORF">P691DRAFT_772544</name>
</gene>
<dbReference type="PANTHER" id="PTHR46825">
    <property type="entry name" value="D-ALANYL-D-ALANINE-CARBOXYPEPTIDASE/ENDOPEPTIDASE AMPH"/>
    <property type="match status" value="1"/>
</dbReference>
<dbReference type="OrthoDB" id="5946976at2759"/>
<evidence type="ECO:0000313" key="5">
    <source>
        <dbReference type="Proteomes" id="UP000807342"/>
    </source>
</evidence>
<dbReference type="EMBL" id="MU151074">
    <property type="protein sequence ID" value="KAF9452218.1"/>
    <property type="molecule type" value="Genomic_DNA"/>
</dbReference>
<dbReference type="AlphaFoldDB" id="A0A9P5XJW0"/>
<keyword evidence="5" id="KW-1185">Reference proteome</keyword>
<feature type="signal peptide" evidence="2">
    <location>
        <begin position="1"/>
        <end position="24"/>
    </location>
</feature>
<dbReference type="InterPro" id="IPR050491">
    <property type="entry name" value="AmpC-like"/>
</dbReference>
<dbReference type="Proteomes" id="UP000807342">
    <property type="component" value="Unassembled WGS sequence"/>
</dbReference>
<dbReference type="InterPro" id="IPR012338">
    <property type="entry name" value="Beta-lactam/transpept-like"/>
</dbReference>
<protein>
    <submittedName>
        <fullName evidence="4">Beta-lactamase/transpeptidase-like protein</fullName>
    </submittedName>
</protein>
<evidence type="ECO:0000313" key="4">
    <source>
        <dbReference type="EMBL" id="KAF9452218.1"/>
    </source>
</evidence>
<dbReference type="Pfam" id="PF00144">
    <property type="entry name" value="Beta-lactamase"/>
    <property type="match status" value="1"/>
</dbReference>
<accession>A0A9P5XJW0</accession>
<comment type="similarity">
    <text evidence="1">Belongs to the peptidase S12 family.</text>
</comment>
<organism evidence="4 5">
    <name type="scientific">Macrolepiota fuliginosa MF-IS2</name>
    <dbReference type="NCBI Taxonomy" id="1400762"/>
    <lineage>
        <taxon>Eukaryota</taxon>
        <taxon>Fungi</taxon>
        <taxon>Dikarya</taxon>
        <taxon>Basidiomycota</taxon>
        <taxon>Agaricomycotina</taxon>
        <taxon>Agaricomycetes</taxon>
        <taxon>Agaricomycetidae</taxon>
        <taxon>Agaricales</taxon>
        <taxon>Agaricineae</taxon>
        <taxon>Agaricaceae</taxon>
        <taxon>Macrolepiota</taxon>
    </lineage>
</organism>
<reference evidence="4" key="1">
    <citation type="submission" date="2020-11" db="EMBL/GenBank/DDBJ databases">
        <authorList>
            <consortium name="DOE Joint Genome Institute"/>
            <person name="Ahrendt S."/>
            <person name="Riley R."/>
            <person name="Andreopoulos W."/>
            <person name="Labutti K."/>
            <person name="Pangilinan J."/>
            <person name="Ruiz-Duenas F.J."/>
            <person name="Barrasa J.M."/>
            <person name="Sanchez-Garcia M."/>
            <person name="Camarero S."/>
            <person name="Miyauchi S."/>
            <person name="Serrano A."/>
            <person name="Linde D."/>
            <person name="Babiker R."/>
            <person name="Drula E."/>
            <person name="Ayuso-Fernandez I."/>
            <person name="Pacheco R."/>
            <person name="Padilla G."/>
            <person name="Ferreira P."/>
            <person name="Barriuso J."/>
            <person name="Kellner H."/>
            <person name="Castanera R."/>
            <person name="Alfaro M."/>
            <person name="Ramirez L."/>
            <person name="Pisabarro A.G."/>
            <person name="Kuo A."/>
            <person name="Tritt A."/>
            <person name="Lipzen A."/>
            <person name="He G."/>
            <person name="Yan M."/>
            <person name="Ng V."/>
            <person name="Cullen D."/>
            <person name="Martin F."/>
            <person name="Rosso M.-N."/>
            <person name="Henrissat B."/>
            <person name="Hibbett D."/>
            <person name="Martinez A.T."/>
            <person name="Grigoriev I.V."/>
        </authorList>
    </citation>
    <scope>NUCLEOTIDE SEQUENCE</scope>
    <source>
        <strain evidence="4">MF-IS2</strain>
    </source>
</reference>
<dbReference type="Gene3D" id="3.40.710.10">
    <property type="entry name" value="DD-peptidase/beta-lactamase superfamily"/>
    <property type="match status" value="2"/>
</dbReference>
<proteinExistence type="inferred from homology"/>
<dbReference type="PANTHER" id="PTHR46825:SF9">
    <property type="entry name" value="BETA-LACTAMASE-RELATED DOMAIN-CONTAINING PROTEIN"/>
    <property type="match status" value="1"/>
</dbReference>
<name>A0A9P5XJW0_9AGAR</name>
<evidence type="ECO:0000256" key="2">
    <source>
        <dbReference type="SAM" id="SignalP"/>
    </source>
</evidence>
<keyword evidence="2" id="KW-0732">Signal</keyword>
<comment type="caution">
    <text evidence="4">The sequence shown here is derived from an EMBL/GenBank/DDBJ whole genome shotgun (WGS) entry which is preliminary data.</text>
</comment>
<evidence type="ECO:0000256" key="1">
    <source>
        <dbReference type="ARBA" id="ARBA00038215"/>
    </source>
</evidence>
<feature type="chain" id="PRO_5040176379" evidence="2">
    <location>
        <begin position="25"/>
        <end position="566"/>
    </location>
</feature>